<dbReference type="EMBL" id="JFHC01000003">
    <property type="protein sequence ID" value="KDR44149.1"/>
    <property type="molecule type" value="Genomic_DNA"/>
</dbReference>
<dbReference type="GO" id="GO:0005886">
    <property type="term" value="C:plasma membrane"/>
    <property type="evidence" value="ECO:0007669"/>
    <property type="project" value="UniProtKB-SubCell"/>
</dbReference>
<keyword evidence="10" id="KW-1185">Reference proteome</keyword>
<accession>A0A069PWG9</accession>
<evidence type="ECO:0000256" key="3">
    <source>
        <dbReference type="ARBA" id="ARBA00022475"/>
    </source>
</evidence>
<feature type="transmembrane region" description="Helical" evidence="7">
    <location>
        <begin position="226"/>
        <end position="251"/>
    </location>
</feature>
<dbReference type="PANTHER" id="PTHR23517:SF13">
    <property type="entry name" value="MAJOR FACILITATOR SUPERFAMILY MFS_1"/>
    <property type="match status" value="1"/>
</dbReference>
<evidence type="ECO:0000313" key="9">
    <source>
        <dbReference type="EMBL" id="KDR44149.1"/>
    </source>
</evidence>
<dbReference type="RefSeq" id="WP_051672237.1">
    <property type="nucleotide sequence ID" value="NZ_CCNS02000067.1"/>
</dbReference>
<reference evidence="9 10" key="1">
    <citation type="submission" date="2014-03" db="EMBL/GenBank/DDBJ databases">
        <title>Draft Genome Sequences of Four Burkholderia Strains.</title>
        <authorList>
            <person name="Liu X.Y."/>
            <person name="Li C.X."/>
            <person name="Xu J.H."/>
        </authorList>
    </citation>
    <scope>NUCLEOTIDE SEQUENCE [LARGE SCALE GENOMIC DNA]</scope>
    <source>
        <strain evidence="9 10">DSM 50014</strain>
    </source>
</reference>
<dbReference type="PANTHER" id="PTHR23517">
    <property type="entry name" value="RESISTANCE PROTEIN MDTM, PUTATIVE-RELATED-RELATED"/>
    <property type="match status" value="1"/>
</dbReference>
<feature type="transmembrane region" description="Helical" evidence="7">
    <location>
        <begin position="172"/>
        <end position="190"/>
    </location>
</feature>
<feature type="transmembrane region" description="Helical" evidence="7">
    <location>
        <begin position="284"/>
        <end position="304"/>
    </location>
</feature>
<dbReference type="Proteomes" id="UP000027466">
    <property type="component" value="Unassembled WGS sequence"/>
</dbReference>
<evidence type="ECO:0000256" key="4">
    <source>
        <dbReference type="ARBA" id="ARBA00022692"/>
    </source>
</evidence>
<feature type="transmembrane region" description="Helical" evidence="7">
    <location>
        <begin position="21"/>
        <end position="44"/>
    </location>
</feature>
<keyword evidence="5 7" id="KW-1133">Transmembrane helix</keyword>
<gene>
    <name evidence="9" type="ORF">BG61_18940</name>
</gene>
<keyword evidence="4 7" id="KW-0812">Transmembrane</keyword>
<comment type="caution">
    <text evidence="9">The sequence shown here is derived from an EMBL/GenBank/DDBJ whole genome shotgun (WGS) entry which is preliminary data.</text>
</comment>
<dbReference type="AlphaFoldDB" id="A0A069PWG9"/>
<evidence type="ECO:0000259" key="8">
    <source>
        <dbReference type="PROSITE" id="PS50850"/>
    </source>
</evidence>
<feature type="transmembrane region" description="Helical" evidence="7">
    <location>
        <begin position="110"/>
        <end position="131"/>
    </location>
</feature>
<dbReference type="PROSITE" id="PS50850">
    <property type="entry name" value="MFS"/>
    <property type="match status" value="1"/>
</dbReference>
<dbReference type="InterPro" id="IPR036259">
    <property type="entry name" value="MFS_trans_sf"/>
</dbReference>
<feature type="transmembrane region" description="Helical" evidence="7">
    <location>
        <begin position="348"/>
        <end position="369"/>
    </location>
</feature>
<feature type="transmembrane region" description="Helical" evidence="7">
    <location>
        <begin position="257"/>
        <end position="277"/>
    </location>
</feature>
<dbReference type="InterPro" id="IPR020846">
    <property type="entry name" value="MFS_dom"/>
</dbReference>
<feature type="domain" description="Major facilitator superfamily (MFS) profile" evidence="8">
    <location>
        <begin position="1"/>
        <end position="401"/>
    </location>
</feature>
<feature type="transmembrane region" description="Helical" evidence="7">
    <location>
        <begin position="50"/>
        <end position="73"/>
    </location>
</feature>
<comment type="subcellular location">
    <subcellularLocation>
        <location evidence="1">Cell membrane</location>
        <topology evidence="1">Multi-pass membrane protein</topology>
    </subcellularLocation>
</comment>
<dbReference type="Pfam" id="PF07690">
    <property type="entry name" value="MFS_1"/>
    <property type="match status" value="1"/>
</dbReference>
<feature type="transmembrane region" description="Helical" evidence="7">
    <location>
        <begin position="143"/>
        <end position="166"/>
    </location>
</feature>
<dbReference type="InterPro" id="IPR011701">
    <property type="entry name" value="MFS"/>
</dbReference>
<feature type="transmembrane region" description="Helical" evidence="7">
    <location>
        <begin position="85"/>
        <end position="104"/>
    </location>
</feature>
<name>A0A069PWG9_9BURK</name>
<dbReference type="InterPro" id="IPR050171">
    <property type="entry name" value="MFS_Transporters"/>
</dbReference>
<dbReference type="PROSITE" id="PS00216">
    <property type="entry name" value="SUGAR_TRANSPORT_1"/>
    <property type="match status" value="1"/>
</dbReference>
<protein>
    <submittedName>
        <fullName evidence="9">MFS transporter</fullName>
    </submittedName>
</protein>
<feature type="transmembrane region" description="Helical" evidence="7">
    <location>
        <begin position="375"/>
        <end position="397"/>
    </location>
</feature>
<organism evidence="9 10">
    <name type="scientific">Caballeronia glathei</name>
    <dbReference type="NCBI Taxonomy" id="60547"/>
    <lineage>
        <taxon>Bacteria</taxon>
        <taxon>Pseudomonadati</taxon>
        <taxon>Pseudomonadota</taxon>
        <taxon>Betaproteobacteria</taxon>
        <taxon>Burkholderiales</taxon>
        <taxon>Burkholderiaceae</taxon>
        <taxon>Caballeronia</taxon>
    </lineage>
</organism>
<feature type="transmembrane region" description="Helical" evidence="7">
    <location>
        <begin position="310"/>
        <end position="336"/>
    </location>
</feature>
<proteinExistence type="predicted"/>
<evidence type="ECO:0000256" key="6">
    <source>
        <dbReference type="ARBA" id="ARBA00023136"/>
    </source>
</evidence>
<evidence type="ECO:0000313" key="10">
    <source>
        <dbReference type="Proteomes" id="UP000027466"/>
    </source>
</evidence>
<dbReference type="SUPFAM" id="SSF103473">
    <property type="entry name" value="MFS general substrate transporter"/>
    <property type="match status" value="1"/>
</dbReference>
<keyword evidence="6 7" id="KW-0472">Membrane</keyword>
<evidence type="ECO:0000256" key="5">
    <source>
        <dbReference type="ARBA" id="ARBA00022989"/>
    </source>
</evidence>
<dbReference type="Gene3D" id="1.20.1250.20">
    <property type="entry name" value="MFS general substrate transporter like domains"/>
    <property type="match status" value="1"/>
</dbReference>
<dbReference type="GO" id="GO:0022857">
    <property type="term" value="F:transmembrane transporter activity"/>
    <property type="evidence" value="ECO:0007669"/>
    <property type="project" value="InterPro"/>
</dbReference>
<evidence type="ECO:0000256" key="2">
    <source>
        <dbReference type="ARBA" id="ARBA00022448"/>
    </source>
</evidence>
<keyword evidence="2" id="KW-0813">Transport</keyword>
<evidence type="ECO:0000256" key="7">
    <source>
        <dbReference type="SAM" id="Phobius"/>
    </source>
</evidence>
<sequence>MSDTLVAQPDRAPASFTADMFRAAWTVTAVFMLSNSPTPLYVVWQRALGFSSGTLTVIFALYIAGLLGTLLVAGQLSDRLGRKAVLLPGLFAALVACALFATASSIAMLAVARLLTGIAVGVMVSAGMASVGDLGGTRRRRQAALLASVAMVLGAGLGPLLAGGIAQTLAHPVRPVFAVEFLVLLSAFVLTMRLPLTRPAEAAHAGARLRLPSVPQEYRRHVLSGIAVFGPGITATSFVLALGPSLLARLLEVRSPLLAGGMACAMFVTATGVQFAVRLWPVRAIFAAGSTATVLAMGALWLAVHASSAPVLVVAALLAGAGQGLGQLGGLTLISLHVPDTRRAEANAVMNMGGYLPAGLLAVSAGYAIDFLGLSTGTAMFAAVLALSALVFGGAVLRAESPRGATATS</sequence>
<keyword evidence="3" id="KW-1003">Cell membrane</keyword>
<dbReference type="InterPro" id="IPR005829">
    <property type="entry name" value="Sugar_transporter_CS"/>
</dbReference>
<evidence type="ECO:0000256" key="1">
    <source>
        <dbReference type="ARBA" id="ARBA00004651"/>
    </source>
</evidence>
<dbReference type="STRING" id="60547.GCA_000751215_04265"/>